<keyword evidence="1" id="KW-0808">Transferase</keyword>
<organism evidence="6 7">
    <name type="scientific">Nocardia ninae NBRC 108245</name>
    <dbReference type="NCBI Taxonomy" id="1210091"/>
    <lineage>
        <taxon>Bacteria</taxon>
        <taxon>Bacillati</taxon>
        <taxon>Actinomycetota</taxon>
        <taxon>Actinomycetes</taxon>
        <taxon>Mycobacteriales</taxon>
        <taxon>Nocardiaceae</taxon>
        <taxon>Nocardia</taxon>
    </lineage>
</organism>
<evidence type="ECO:0000256" key="3">
    <source>
        <dbReference type="ARBA" id="ARBA00023015"/>
    </source>
</evidence>
<keyword evidence="4" id="KW-0804">Transcription</keyword>
<dbReference type="Pfam" id="PF13185">
    <property type="entry name" value="GAF_2"/>
    <property type="match status" value="1"/>
</dbReference>
<reference evidence="6 7" key="1">
    <citation type="submission" date="2019-07" db="EMBL/GenBank/DDBJ databases">
        <title>Whole genome shotgun sequence of Nocardia ninae NBRC 108245.</title>
        <authorList>
            <person name="Hosoyama A."/>
            <person name="Uohara A."/>
            <person name="Ohji S."/>
            <person name="Ichikawa N."/>
        </authorList>
    </citation>
    <scope>NUCLEOTIDE SEQUENCE [LARGE SCALE GENOMIC DNA]</scope>
    <source>
        <strain evidence="6 7">NBRC 108245</strain>
    </source>
</reference>
<dbReference type="Pfam" id="PF03861">
    <property type="entry name" value="ANTAR"/>
    <property type="match status" value="1"/>
</dbReference>
<dbReference type="InterPro" id="IPR036388">
    <property type="entry name" value="WH-like_DNA-bd_sf"/>
</dbReference>
<dbReference type="InterPro" id="IPR012074">
    <property type="entry name" value="GAF_ANTAR"/>
</dbReference>
<dbReference type="OrthoDB" id="4929862at2"/>
<dbReference type="SUPFAM" id="SSF55781">
    <property type="entry name" value="GAF domain-like"/>
    <property type="match status" value="1"/>
</dbReference>
<sequence>MNPADTLSADELVAAFARASGLLLSTDTVQTALQLITSLAALTIPGTTGSGVTLLDQQGERVTAAATDATVEQADAEQYRLGEGPCLAAWAARRVVRIDDLHTDDRWPEWAAVAAQLGLRSSLSAPLVAGETPLGALKVYAAQPNSYGPDHEHWLTLFATQAAILLANVRTAQEVEHASELLKKSLRGREVVALAKGIIMARDGVDERGAFLKLADWAHEHRTTLQRGAERLVGSTVRRRR</sequence>
<dbReference type="Gene3D" id="3.30.450.40">
    <property type="match status" value="1"/>
</dbReference>
<dbReference type="SMART" id="SM01012">
    <property type="entry name" value="ANTAR"/>
    <property type="match status" value="1"/>
</dbReference>
<dbReference type="InterPro" id="IPR029016">
    <property type="entry name" value="GAF-like_dom_sf"/>
</dbReference>
<evidence type="ECO:0000313" key="7">
    <source>
        <dbReference type="Proteomes" id="UP000321424"/>
    </source>
</evidence>
<evidence type="ECO:0000259" key="5">
    <source>
        <dbReference type="PROSITE" id="PS50921"/>
    </source>
</evidence>
<dbReference type="EMBL" id="BJXA01000002">
    <property type="protein sequence ID" value="GEM35944.1"/>
    <property type="molecule type" value="Genomic_DNA"/>
</dbReference>
<dbReference type="Proteomes" id="UP000321424">
    <property type="component" value="Unassembled WGS sequence"/>
</dbReference>
<feature type="domain" description="ANTAR" evidence="5">
    <location>
        <begin position="172"/>
        <end position="233"/>
    </location>
</feature>
<dbReference type="AlphaFoldDB" id="A0A511M5L3"/>
<dbReference type="Gene3D" id="1.10.10.10">
    <property type="entry name" value="Winged helix-like DNA-binding domain superfamily/Winged helix DNA-binding domain"/>
    <property type="match status" value="1"/>
</dbReference>
<evidence type="ECO:0000256" key="1">
    <source>
        <dbReference type="ARBA" id="ARBA00022679"/>
    </source>
</evidence>
<name>A0A511M5L3_9NOCA</name>
<evidence type="ECO:0000256" key="2">
    <source>
        <dbReference type="ARBA" id="ARBA00022777"/>
    </source>
</evidence>
<gene>
    <name evidence="6" type="ORF">NN4_04630</name>
</gene>
<dbReference type="InterPro" id="IPR011006">
    <property type="entry name" value="CheY-like_superfamily"/>
</dbReference>
<dbReference type="InterPro" id="IPR005561">
    <property type="entry name" value="ANTAR"/>
</dbReference>
<keyword evidence="2" id="KW-0418">Kinase</keyword>
<dbReference type="PIRSF" id="PIRSF036625">
    <property type="entry name" value="GAF_ANTAR"/>
    <property type="match status" value="1"/>
</dbReference>
<keyword evidence="7" id="KW-1185">Reference proteome</keyword>
<dbReference type="InterPro" id="IPR003018">
    <property type="entry name" value="GAF"/>
</dbReference>
<accession>A0A511M5L3</accession>
<proteinExistence type="predicted"/>
<keyword evidence="3" id="KW-0805">Transcription regulation</keyword>
<dbReference type="SMART" id="SM00065">
    <property type="entry name" value="GAF"/>
    <property type="match status" value="1"/>
</dbReference>
<dbReference type="GO" id="GO:0016301">
    <property type="term" value="F:kinase activity"/>
    <property type="evidence" value="ECO:0007669"/>
    <property type="project" value="UniProtKB-KW"/>
</dbReference>
<evidence type="ECO:0000313" key="6">
    <source>
        <dbReference type="EMBL" id="GEM35944.1"/>
    </source>
</evidence>
<dbReference type="GO" id="GO:0003723">
    <property type="term" value="F:RNA binding"/>
    <property type="evidence" value="ECO:0007669"/>
    <property type="project" value="InterPro"/>
</dbReference>
<dbReference type="SUPFAM" id="SSF52172">
    <property type="entry name" value="CheY-like"/>
    <property type="match status" value="1"/>
</dbReference>
<dbReference type="PROSITE" id="PS50921">
    <property type="entry name" value="ANTAR"/>
    <property type="match status" value="1"/>
</dbReference>
<protein>
    <submittedName>
        <fullName evidence="6">Transcriptional regulator</fullName>
    </submittedName>
</protein>
<evidence type="ECO:0000256" key="4">
    <source>
        <dbReference type="ARBA" id="ARBA00023163"/>
    </source>
</evidence>
<comment type="caution">
    <text evidence="6">The sequence shown here is derived from an EMBL/GenBank/DDBJ whole genome shotgun (WGS) entry which is preliminary data.</text>
</comment>